<feature type="compositionally biased region" description="Pro residues" evidence="1">
    <location>
        <begin position="663"/>
        <end position="676"/>
    </location>
</feature>
<reference evidence="2" key="1">
    <citation type="journal article" date="2022" name="G3 (Bethesda)">
        <title>High quality genome of the basidiomycete yeast Dioszegia hungarica PDD-24b-2 isolated from cloud water.</title>
        <authorList>
            <person name="Jarrige D."/>
            <person name="Haridas S."/>
            <person name="Bleykasten-Grosshans C."/>
            <person name="Joly M."/>
            <person name="Nadalig T."/>
            <person name="Sancelme M."/>
            <person name="Vuilleumier S."/>
            <person name="Grigoriev I.V."/>
            <person name="Amato P."/>
            <person name="Bringel F."/>
        </authorList>
    </citation>
    <scope>NUCLEOTIDE SEQUENCE</scope>
    <source>
        <strain evidence="2">PDD-24b-2</strain>
    </source>
</reference>
<dbReference type="AlphaFoldDB" id="A0AA38LVE8"/>
<accession>A0AA38LVE8</accession>
<name>A0AA38LVE8_9TREE</name>
<feature type="compositionally biased region" description="Low complexity" evidence="1">
    <location>
        <begin position="686"/>
        <end position="696"/>
    </location>
</feature>
<feature type="compositionally biased region" description="Low complexity" evidence="1">
    <location>
        <begin position="1"/>
        <end position="17"/>
    </location>
</feature>
<feature type="region of interest" description="Disordered" evidence="1">
    <location>
        <begin position="1"/>
        <end position="233"/>
    </location>
</feature>
<dbReference type="GeneID" id="77732093"/>
<organism evidence="2 3">
    <name type="scientific">Dioszegia hungarica</name>
    <dbReference type="NCBI Taxonomy" id="4972"/>
    <lineage>
        <taxon>Eukaryota</taxon>
        <taxon>Fungi</taxon>
        <taxon>Dikarya</taxon>
        <taxon>Basidiomycota</taxon>
        <taxon>Agaricomycotina</taxon>
        <taxon>Tremellomycetes</taxon>
        <taxon>Tremellales</taxon>
        <taxon>Bulleribasidiaceae</taxon>
        <taxon>Dioszegia</taxon>
    </lineage>
</organism>
<feature type="region of interest" description="Disordered" evidence="1">
    <location>
        <begin position="449"/>
        <end position="494"/>
    </location>
</feature>
<comment type="caution">
    <text evidence="2">The sequence shown here is derived from an EMBL/GenBank/DDBJ whole genome shotgun (WGS) entry which is preliminary data.</text>
</comment>
<feature type="region of interest" description="Disordered" evidence="1">
    <location>
        <begin position="573"/>
        <end position="627"/>
    </location>
</feature>
<feature type="compositionally biased region" description="Low complexity" evidence="1">
    <location>
        <begin position="100"/>
        <end position="112"/>
    </location>
</feature>
<feature type="compositionally biased region" description="Polar residues" evidence="1">
    <location>
        <begin position="594"/>
        <end position="603"/>
    </location>
</feature>
<protein>
    <submittedName>
        <fullName evidence="2">Uncharacterized protein</fullName>
    </submittedName>
</protein>
<feature type="compositionally biased region" description="Polar residues" evidence="1">
    <location>
        <begin position="393"/>
        <end position="416"/>
    </location>
</feature>
<evidence type="ECO:0000313" key="3">
    <source>
        <dbReference type="Proteomes" id="UP001164286"/>
    </source>
</evidence>
<dbReference type="Proteomes" id="UP001164286">
    <property type="component" value="Unassembled WGS sequence"/>
</dbReference>
<evidence type="ECO:0000313" key="2">
    <source>
        <dbReference type="EMBL" id="KAI9635639.1"/>
    </source>
</evidence>
<feature type="compositionally biased region" description="Low complexity" evidence="1">
    <location>
        <begin position="361"/>
        <end position="377"/>
    </location>
</feature>
<feature type="compositionally biased region" description="Low complexity" evidence="1">
    <location>
        <begin position="38"/>
        <end position="90"/>
    </location>
</feature>
<gene>
    <name evidence="2" type="ORF">MKK02DRAFT_44338</name>
</gene>
<feature type="region of interest" description="Disordered" evidence="1">
    <location>
        <begin position="640"/>
        <end position="772"/>
    </location>
</feature>
<feature type="compositionally biased region" description="Polar residues" evidence="1">
    <location>
        <begin position="347"/>
        <end position="360"/>
    </location>
</feature>
<dbReference type="EMBL" id="JAKWFO010000005">
    <property type="protein sequence ID" value="KAI9635639.1"/>
    <property type="molecule type" value="Genomic_DNA"/>
</dbReference>
<feature type="region of interest" description="Disordered" evidence="1">
    <location>
        <begin position="287"/>
        <end position="427"/>
    </location>
</feature>
<proteinExistence type="predicted"/>
<evidence type="ECO:0000256" key="1">
    <source>
        <dbReference type="SAM" id="MobiDB-lite"/>
    </source>
</evidence>
<sequence>MPLFKSSSAASSAQAVPPARPPSPLSSANFLSRSSRPSTAAAGARRVSGSRGTPSISSGSSITGIAPSAPVQQPSAPPSTSSSSRSLSSRLLRRRPSEKTSLSRTPRLPSLSAAADESDGPSEPLTGSTMGGDVFATQQDDDDWAGGPIMPPSQRRGSHAEIMARLSSGSDGEGGSSRRGSADENPYIRRPTYGLLGPGYRPKEPSQPHSGVTALLPPPRPGAKRSNSAEKALEVEVEPRDIWGRRVSEPVQPAWDMEFPKGHPFAKSCTPRAVSVGVKTLDEREKALKQSMDGGKNRFGDAPPLPSYPSLDGVPISTAPKRALPKSPRQIAKSRAPDLAVTPPPRSSSRLTNASTRLDGSTTSLASSLSYTTSSPTIDHEVRRQPSFVATGRQWSSQKVPTARVRSNSFSSSGATSPHHDIPIPSYIPDMSAPPIAPLRYSLVSRSPRPAASAPHLQRSAVLSPSRPPRSVRRTTDSSVGSTDDASVESDEEGSVGVVADRGIYDVSVQSVPGMGPDGEIKWEVTIRPGSNAGRAMPVPLIPGVTATTTTPAGTTSVNLSLATSQTTGLLSFTVAPSPPDVHATPTRRRPATNAHTAPTSDHVQTHKEESTEPFAPHARGNTFGLAGGRKLATGLYINEAEGSPRPPSADVTNNLDRRNTVTPPPRMSTPPPMPSVPYANTTPVSSSKRSSRSTSQGEQRWALSPALSTPIAGSGTRTPPQMGRTPRELTYVSSPSPRGTPRRTRIVSASSLNGGLFAHGTVDGMSEEAEG</sequence>
<keyword evidence="3" id="KW-1185">Reference proteome</keyword>
<dbReference type="RefSeq" id="XP_052945416.1">
    <property type="nucleotide sequence ID" value="XM_053092888.1"/>
</dbReference>